<keyword evidence="2" id="KW-0732">Signal</keyword>
<comment type="caution">
    <text evidence="3">The sequence shown here is derived from an EMBL/GenBank/DDBJ whole genome shotgun (WGS) entry which is preliminary data.</text>
</comment>
<feature type="chain" id="PRO_5046460117" evidence="2">
    <location>
        <begin position="20"/>
        <end position="154"/>
    </location>
</feature>
<protein>
    <submittedName>
        <fullName evidence="3">Uncharacterized protein</fullName>
    </submittedName>
</protein>
<feature type="signal peptide" evidence="2">
    <location>
        <begin position="1"/>
        <end position="19"/>
    </location>
</feature>
<sequence length="154" mass="16617">MKFSTATAFLALFATSVTAQQAFIGSPADGFQVSPGQSFTVRVDRPNFQSSAKEVAIVLGFKNCGSNGCLSPDNGIGTELYSGSFNPQYDNPSGSTPPHQNYNFDRGEIESTPSIPPSPSTSWYSHNDLPTGRSHAMDGKQEYFRDSDLMVAVY</sequence>
<keyword evidence="4" id="KW-1185">Reference proteome</keyword>
<evidence type="ECO:0000256" key="2">
    <source>
        <dbReference type="SAM" id="SignalP"/>
    </source>
</evidence>
<organism evidence="3 4">
    <name type="scientific">Marasmius tenuissimus</name>
    <dbReference type="NCBI Taxonomy" id="585030"/>
    <lineage>
        <taxon>Eukaryota</taxon>
        <taxon>Fungi</taxon>
        <taxon>Dikarya</taxon>
        <taxon>Basidiomycota</taxon>
        <taxon>Agaricomycotina</taxon>
        <taxon>Agaricomycetes</taxon>
        <taxon>Agaricomycetidae</taxon>
        <taxon>Agaricales</taxon>
        <taxon>Marasmiineae</taxon>
        <taxon>Marasmiaceae</taxon>
        <taxon>Marasmius</taxon>
    </lineage>
</organism>
<evidence type="ECO:0000256" key="1">
    <source>
        <dbReference type="SAM" id="MobiDB-lite"/>
    </source>
</evidence>
<reference evidence="3 4" key="1">
    <citation type="submission" date="2024-05" db="EMBL/GenBank/DDBJ databases">
        <title>A draft genome resource for the thread blight pathogen Marasmius tenuissimus strain MS-2.</title>
        <authorList>
            <person name="Yulfo-Soto G.E."/>
            <person name="Baruah I.K."/>
            <person name="Amoako-Attah I."/>
            <person name="Bukari Y."/>
            <person name="Meinhardt L.W."/>
            <person name="Bailey B.A."/>
            <person name="Cohen S.P."/>
        </authorList>
    </citation>
    <scope>NUCLEOTIDE SEQUENCE [LARGE SCALE GENOMIC DNA]</scope>
    <source>
        <strain evidence="3 4">MS-2</strain>
    </source>
</reference>
<name>A0ABR2ZYQ0_9AGAR</name>
<dbReference type="InterPro" id="IPR045469">
    <property type="entry name" value="Nis1"/>
</dbReference>
<feature type="compositionally biased region" description="Polar residues" evidence="1">
    <location>
        <begin position="81"/>
        <end position="103"/>
    </location>
</feature>
<dbReference type="Proteomes" id="UP001437256">
    <property type="component" value="Unassembled WGS sequence"/>
</dbReference>
<proteinExistence type="predicted"/>
<gene>
    <name evidence="3" type="ORF">AAF712_006228</name>
</gene>
<feature type="region of interest" description="Disordered" evidence="1">
    <location>
        <begin position="81"/>
        <end position="138"/>
    </location>
</feature>
<evidence type="ECO:0000313" key="3">
    <source>
        <dbReference type="EMBL" id="KAL0066825.1"/>
    </source>
</evidence>
<dbReference type="Pfam" id="PF19271">
    <property type="entry name" value="Nis1"/>
    <property type="match status" value="1"/>
</dbReference>
<dbReference type="EMBL" id="JBBXMP010000032">
    <property type="protein sequence ID" value="KAL0066825.1"/>
    <property type="molecule type" value="Genomic_DNA"/>
</dbReference>
<evidence type="ECO:0000313" key="4">
    <source>
        <dbReference type="Proteomes" id="UP001437256"/>
    </source>
</evidence>
<accession>A0ABR2ZYQ0</accession>